<name>A0A9W6LDU9_9BACT</name>
<dbReference type="Pfam" id="PF03602">
    <property type="entry name" value="Cons_hypoth95"/>
    <property type="match status" value="1"/>
</dbReference>
<dbReference type="InterPro" id="IPR029063">
    <property type="entry name" value="SAM-dependent_MTases_sf"/>
</dbReference>
<dbReference type="GO" id="GO:0031167">
    <property type="term" value="P:rRNA methylation"/>
    <property type="evidence" value="ECO:0007669"/>
    <property type="project" value="InterPro"/>
</dbReference>
<keyword evidence="2" id="KW-0808">Transferase</keyword>
<dbReference type="AlphaFoldDB" id="A0A9W6LDU9"/>
<dbReference type="PIRSF" id="PIRSF004553">
    <property type="entry name" value="CHP00095"/>
    <property type="match status" value="1"/>
</dbReference>
<dbReference type="InterPro" id="IPR004398">
    <property type="entry name" value="RNA_MeTrfase_RsmD"/>
</dbReference>
<protein>
    <submittedName>
        <fullName evidence="3">Methyltransferase</fullName>
    </submittedName>
</protein>
<accession>A0A9W6LDU9</accession>
<evidence type="ECO:0000256" key="2">
    <source>
        <dbReference type="ARBA" id="ARBA00022679"/>
    </source>
</evidence>
<comment type="caution">
    <text evidence="3">The sequence shown here is derived from an EMBL/GenBank/DDBJ whole genome shotgun (WGS) entry which is preliminary data.</text>
</comment>
<gene>
    <name evidence="3" type="ORF">GHYDROH2_25750</name>
</gene>
<dbReference type="NCBIfam" id="TIGR00095">
    <property type="entry name" value="16S rRNA (guanine(966)-N(2))-methyltransferase RsmD"/>
    <property type="match status" value="1"/>
</dbReference>
<evidence type="ECO:0000256" key="1">
    <source>
        <dbReference type="ARBA" id="ARBA00022603"/>
    </source>
</evidence>
<dbReference type="EMBL" id="BSDS01000002">
    <property type="protein sequence ID" value="GLI39074.1"/>
    <property type="molecule type" value="Genomic_DNA"/>
</dbReference>
<reference evidence="3" key="1">
    <citation type="submission" date="2022-12" db="EMBL/GenBank/DDBJ databases">
        <title>Reference genome sequencing for broad-spectrum identification of bacterial and archaeal isolates by mass spectrometry.</title>
        <authorList>
            <person name="Sekiguchi Y."/>
            <person name="Tourlousse D.M."/>
        </authorList>
    </citation>
    <scope>NUCLEOTIDE SEQUENCE</scope>
    <source>
        <strain evidence="3">H2</strain>
    </source>
</reference>
<dbReference type="Proteomes" id="UP001144352">
    <property type="component" value="Unassembled WGS sequence"/>
</dbReference>
<dbReference type="GO" id="GO:0008168">
    <property type="term" value="F:methyltransferase activity"/>
    <property type="evidence" value="ECO:0007669"/>
    <property type="project" value="UniProtKB-KW"/>
</dbReference>
<keyword evidence="1 3" id="KW-0489">Methyltransferase</keyword>
<organism evidence="3 4">
    <name type="scientific">Geobacter hydrogenophilus</name>
    <dbReference type="NCBI Taxonomy" id="40983"/>
    <lineage>
        <taxon>Bacteria</taxon>
        <taxon>Pseudomonadati</taxon>
        <taxon>Thermodesulfobacteriota</taxon>
        <taxon>Desulfuromonadia</taxon>
        <taxon>Geobacterales</taxon>
        <taxon>Geobacteraceae</taxon>
        <taxon>Geobacter</taxon>
    </lineage>
</organism>
<dbReference type="SUPFAM" id="SSF53335">
    <property type="entry name" value="S-adenosyl-L-methionine-dependent methyltransferases"/>
    <property type="match status" value="1"/>
</dbReference>
<evidence type="ECO:0000313" key="3">
    <source>
        <dbReference type="EMBL" id="GLI39074.1"/>
    </source>
</evidence>
<proteinExistence type="predicted"/>
<dbReference type="PANTHER" id="PTHR43542:SF1">
    <property type="entry name" value="METHYLTRANSFERASE"/>
    <property type="match status" value="1"/>
</dbReference>
<evidence type="ECO:0000313" key="4">
    <source>
        <dbReference type="Proteomes" id="UP001144352"/>
    </source>
</evidence>
<dbReference type="RefSeq" id="WP_214185302.1">
    <property type="nucleotide sequence ID" value="NZ_BSDS01000002.1"/>
</dbReference>
<dbReference type="CDD" id="cd02440">
    <property type="entry name" value="AdoMet_MTases"/>
    <property type="match status" value="1"/>
</dbReference>
<sequence length="192" mass="20974">MRVIGGTARGRRLAAPRGERVRPTADRVKEALFSILTSLLGNLEGLRVLDIFAGTGNLGIEALSRGCSEAIFIDSHRESAAIIRQNLTQLNLTDRGRVIVKDAASALQCLNENIAPLHIIFLDPPYRQGLAEKVLGLLASAPFVTRETIIVSESDSGEVFPERFGSLQQFDRRVYGDTALTFFQKGTPDDHA</sequence>
<keyword evidence="4" id="KW-1185">Reference proteome</keyword>
<dbReference type="Gene3D" id="3.40.50.150">
    <property type="entry name" value="Vaccinia Virus protein VP39"/>
    <property type="match status" value="1"/>
</dbReference>
<dbReference type="PANTHER" id="PTHR43542">
    <property type="entry name" value="METHYLTRANSFERASE"/>
    <property type="match status" value="1"/>
</dbReference>